<protein>
    <submittedName>
        <fullName evidence="1">Uncharacterized protein</fullName>
    </submittedName>
</protein>
<sequence>TTTDFLASEHTKMLTEISELKNKCKATDEKVKLLESKIHDLNTGSISTSCGPSTEELIKEMTERSDRQKNIIIAGIVEAEAESLQAKQEKDKCEIAKILRSVLKTDIIPQPWKVVRIGKYKPGLSRPLKVCFESSMMAKEILRNRFHLILLTETWIKSEEEANYLEIPNYLHYYNYRTDRRGGGVSIYIHKNISHNFIGEKYANGNNYLWLHTHKLDLNIGLIYKPGDTQMDAFLEDFERQLPQRKEIKDRNSKRYTDMLNENGYKIINRLDEQYST</sequence>
<feature type="non-terminal residue" evidence="1">
    <location>
        <position position="1"/>
    </location>
</feature>
<name>A0ACC0KCN2_CHOFU</name>
<dbReference type="Proteomes" id="UP001064048">
    <property type="component" value="Chromosome 21"/>
</dbReference>
<evidence type="ECO:0000313" key="2">
    <source>
        <dbReference type="Proteomes" id="UP001064048"/>
    </source>
</evidence>
<feature type="non-terminal residue" evidence="1">
    <location>
        <position position="277"/>
    </location>
</feature>
<reference evidence="1 2" key="1">
    <citation type="journal article" date="2022" name="Genome Biol. Evol.">
        <title>The Spruce Budworm Genome: Reconstructing the Evolutionary History of Antifreeze Proteins.</title>
        <authorList>
            <person name="Beliveau C."/>
            <person name="Gagne P."/>
            <person name="Picq S."/>
            <person name="Vernygora O."/>
            <person name="Keeling C.I."/>
            <person name="Pinkney K."/>
            <person name="Doucet D."/>
            <person name="Wen F."/>
            <person name="Johnston J.S."/>
            <person name="Maaroufi H."/>
            <person name="Boyle B."/>
            <person name="Laroche J."/>
            <person name="Dewar K."/>
            <person name="Juretic N."/>
            <person name="Blackburn G."/>
            <person name="Nisole A."/>
            <person name="Brunet B."/>
            <person name="Brandao M."/>
            <person name="Lumley L."/>
            <person name="Duan J."/>
            <person name="Quan G."/>
            <person name="Lucarotti C.J."/>
            <person name="Roe A.D."/>
            <person name="Sperling F.A.H."/>
            <person name="Levesque R.C."/>
            <person name="Cusson M."/>
        </authorList>
    </citation>
    <scope>NUCLEOTIDE SEQUENCE [LARGE SCALE GENOMIC DNA]</scope>
    <source>
        <strain evidence="1">Glfc:IPQL:Cfum</strain>
    </source>
</reference>
<accession>A0ACC0KCN2</accession>
<dbReference type="EMBL" id="CM046121">
    <property type="protein sequence ID" value="KAI8433970.1"/>
    <property type="molecule type" value="Genomic_DNA"/>
</dbReference>
<evidence type="ECO:0000313" key="1">
    <source>
        <dbReference type="EMBL" id="KAI8433970.1"/>
    </source>
</evidence>
<comment type="caution">
    <text evidence="1">The sequence shown here is derived from an EMBL/GenBank/DDBJ whole genome shotgun (WGS) entry which is preliminary data.</text>
</comment>
<proteinExistence type="predicted"/>
<organism evidence="1 2">
    <name type="scientific">Choristoneura fumiferana</name>
    <name type="common">Spruce budworm moth</name>
    <name type="synonym">Archips fumiferana</name>
    <dbReference type="NCBI Taxonomy" id="7141"/>
    <lineage>
        <taxon>Eukaryota</taxon>
        <taxon>Metazoa</taxon>
        <taxon>Ecdysozoa</taxon>
        <taxon>Arthropoda</taxon>
        <taxon>Hexapoda</taxon>
        <taxon>Insecta</taxon>
        <taxon>Pterygota</taxon>
        <taxon>Neoptera</taxon>
        <taxon>Endopterygota</taxon>
        <taxon>Lepidoptera</taxon>
        <taxon>Glossata</taxon>
        <taxon>Ditrysia</taxon>
        <taxon>Tortricoidea</taxon>
        <taxon>Tortricidae</taxon>
        <taxon>Tortricinae</taxon>
        <taxon>Choristoneura</taxon>
    </lineage>
</organism>
<keyword evidence="2" id="KW-1185">Reference proteome</keyword>
<gene>
    <name evidence="1" type="ORF">MSG28_012121</name>
</gene>